<name>A0A6A8DI47_9BACI</name>
<accession>A0A6A8DI47</accession>
<dbReference type="EMBL" id="WJNG01000014">
    <property type="protein sequence ID" value="MRH44186.1"/>
    <property type="molecule type" value="Genomic_DNA"/>
</dbReference>
<dbReference type="AlphaFoldDB" id="A0A6A8DI47"/>
<dbReference type="Pfam" id="PF10803">
    <property type="entry name" value="GerPB"/>
    <property type="match status" value="1"/>
</dbReference>
<dbReference type="InterPro" id="IPR024255">
    <property type="entry name" value="GerPB"/>
</dbReference>
<evidence type="ECO:0000313" key="2">
    <source>
        <dbReference type="Proteomes" id="UP000799092"/>
    </source>
</evidence>
<keyword evidence="2" id="KW-1185">Reference proteome</keyword>
<gene>
    <name evidence="1" type="ORF">GH741_16205</name>
</gene>
<dbReference type="Proteomes" id="UP000799092">
    <property type="component" value="Unassembled WGS sequence"/>
</dbReference>
<dbReference type="RefSeq" id="WP_153737795.1">
    <property type="nucleotide sequence ID" value="NZ_WJNG01000014.1"/>
</dbReference>
<comment type="caution">
    <text evidence="1">The sequence shown here is derived from an EMBL/GenBank/DDBJ whole genome shotgun (WGS) entry which is preliminary data.</text>
</comment>
<proteinExistence type="predicted"/>
<reference evidence="1" key="1">
    <citation type="submission" date="2019-11" db="EMBL/GenBank/DDBJ databases">
        <authorList>
            <person name="Li J."/>
        </authorList>
    </citation>
    <scope>NUCLEOTIDE SEQUENCE</scope>
    <source>
        <strain evidence="1">B6B</strain>
    </source>
</reference>
<organism evidence="1 2">
    <name type="scientific">Aquibacillus halophilus</name>
    <dbReference type="NCBI Taxonomy" id="930132"/>
    <lineage>
        <taxon>Bacteria</taxon>
        <taxon>Bacillati</taxon>
        <taxon>Bacillota</taxon>
        <taxon>Bacilli</taxon>
        <taxon>Bacillales</taxon>
        <taxon>Bacillaceae</taxon>
        <taxon>Aquibacillus</taxon>
    </lineage>
</organism>
<dbReference type="OrthoDB" id="2971631at2"/>
<protein>
    <submittedName>
        <fullName evidence="1">Spore gernimation protein</fullName>
    </submittedName>
</protein>
<sequence length="72" mass="7574">MNLTVHQSIYIHMIKVGSVSNSSVFQIGSAGNIQALAELYNTGGYTELAEPAEPQGPISEPLVPLIPLAPPT</sequence>
<evidence type="ECO:0000313" key="1">
    <source>
        <dbReference type="EMBL" id="MRH44186.1"/>
    </source>
</evidence>